<feature type="compositionally biased region" description="Polar residues" evidence="1">
    <location>
        <begin position="705"/>
        <end position="715"/>
    </location>
</feature>
<reference evidence="2" key="1">
    <citation type="journal article" date="2023" name="Mol. Phylogenet. Evol.">
        <title>Genome-scale phylogeny and comparative genomics of the fungal order Sordariales.</title>
        <authorList>
            <person name="Hensen N."/>
            <person name="Bonometti L."/>
            <person name="Westerberg I."/>
            <person name="Brannstrom I.O."/>
            <person name="Guillou S."/>
            <person name="Cros-Aarteil S."/>
            <person name="Calhoun S."/>
            <person name="Haridas S."/>
            <person name="Kuo A."/>
            <person name="Mondo S."/>
            <person name="Pangilinan J."/>
            <person name="Riley R."/>
            <person name="LaButti K."/>
            <person name="Andreopoulos B."/>
            <person name="Lipzen A."/>
            <person name="Chen C."/>
            <person name="Yan M."/>
            <person name="Daum C."/>
            <person name="Ng V."/>
            <person name="Clum A."/>
            <person name="Steindorff A."/>
            <person name="Ohm R.A."/>
            <person name="Martin F."/>
            <person name="Silar P."/>
            <person name="Natvig D.O."/>
            <person name="Lalanne C."/>
            <person name="Gautier V."/>
            <person name="Ament-Velasquez S.L."/>
            <person name="Kruys A."/>
            <person name="Hutchinson M.I."/>
            <person name="Powell A.J."/>
            <person name="Barry K."/>
            <person name="Miller A.N."/>
            <person name="Grigoriev I.V."/>
            <person name="Debuchy R."/>
            <person name="Gladieux P."/>
            <person name="Hiltunen Thoren M."/>
            <person name="Johannesson H."/>
        </authorList>
    </citation>
    <scope>NUCLEOTIDE SEQUENCE</scope>
    <source>
        <strain evidence="2">CBS 626.80</strain>
    </source>
</reference>
<gene>
    <name evidence="2" type="ORF">QBC32DRAFT_203462</name>
</gene>
<name>A0AAN6P248_9PEZI</name>
<protein>
    <submittedName>
        <fullName evidence="2">Uncharacterized protein</fullName>
    </submittedName>
</protein>
<proteinExistence type="predicted"/>
<feature type="compositionally biased region" description="Basic and acidic residues" evidence="1">
    <location>
        <begin position="114"/>
        <end position="158"/>
    </location>
</feature>
<comment type="caution">
    <text evidence="2">The sequence shown here is derived from an EMBL/GenBank/DDBJ whole genome shotgun (WGS) entry which is preliminary data.</text>
</comment>
<feature type="compositionally biased region" description="Acidic residues" evidence="1">
    <location>
        <begin position="876"/>
        <end position="904"/>
    </location>
</feature>
<feature type="compositionally biased region" description="Low complexity" evidence="1">
    <location>
        <begin position="422"/>
        <end position="436"/>
    </location>
</feature>
<dbReference type="Proteomes" id="UP001303222">
    <property type="component" value="Unassembled WGS sequence"/>
</dbReference>
<feature type="region of interest" description="Disordered" evidence="1">
    <location>
        <begin position="178"/>
        <end position="222"/>
    </location>
</feature>
<feature type="compositionally biased region" description="Basic and acidic residues" evidence="1">
    <location>
        <begin position="746"/>
        <end position="759"/>
    </location>
</feature>
<evidence type="ECO:0000256" key="1">
    <source>
        <dbReference type="SAM" id="MobiDB-lite"/>
    </source>
</evidence>
<feature type="region of interest" description="Disordered" evidence="1">
    <location>
        <begin position="403"/>
        <end position="481"/>
    </location>
</feature>
<evidence type="ECO:0000313" key="3">
    <source>
        <dbReference type="Proteomes" id="UP001303222"/>
    </source>
</evidence>
<accession>A0AAN6P248</accession>
<feature type="compositionally biased region" description="Low complexity" evidence="1">
    <location>
        <begin position="797"/>
        <end position="821"/>
    </location>
</feature>
<dbReference type="EMBL" id="MU859068">
    <property type="protein sequence ID" value="KAK3956161.1"/>
    <property type="molecule type" value="Genomic_DNA"/>
</dbReference>
<feature type="region of interest" description="Disordered" evidence="1">
    <location>
        <begin position="52"/>
        <end position="81"/>
    </location>
</feature>
<feature type="compositionally biased region" description="Polar residues" evidence="1">
    <location>
        <begin position="828"/>
        <end position="839"/>
    </location>
</feature>
<feature type="compositionally biased region" description="Polar residues" evidence="1">
    <location>
        <begin position="201"/>
        <end position="212"/>
    </location>
</feature>
<feature type="compositionally biased region" description="Low complexity" evidence="1">
    <location>
        <begin position="456"/>
        <end position="473"/>
    </location>
</feature>
<reference evidence="2" key="2">
    <citation type="submission" date="2023-06" db="EMBL/GenBank/DDBJ databases">
        <authorList>
            <consortium name="Lawrence Berkeley National Laboratory"/>
            <person name="Mondo S.J."/>
            <person name="Hensen N."/>
            <person name="Bonometti L."/>
            <person name="Westerberg I."/>
            <person name="Brannstrom I.O."/>
            <person name="Guillou S."/>
            <person name="Cros-Aarteil S."/>
            <person name="Calhoun S."/>
            <person name="Haridas S."/>
            <person name="Kuo A."/>
            <person name="Pangilinan J."/>
            <person name="Riley R."/>
            <person name="Labutti K."/>
            <person name="Andreopoulos B."/>
            <person name="Lipzen A."/>
            <person name="Chen C."/>
            <person name="Yanf M."/>
            <person name="Daum C."/>
            <person name="Ng V."/>
            <person name="Clum A."/>
            <person name="Steindorff A."/>
            <person name="Ohm R."/>
            <person name="Martin F."/>
            <person name="Silar P."/>
            <person name="Natvig D."/>
            <person name="Lalanne C."/>
            <person name="Gautier V."/>
            <person name="Ament-Velasquez S.L."/>
            <person name="Kruys A."/>
            <person name="Hutchinson M.I."/>
            <person name="Powell A.J."/>
            <person name="Barry K."/>
            <person name="Miller A.N."/>
            <person name="Grigoriev I.V."/>
            <person name="Debuchy R."/>
            <person name="Gladieux P."/>
            <person name="Thoren M.H."/>
            <person name="Johannesson H."/>
        </authorList>
    </citation>
    <scope>NUCLEOTIDE SEQUENCE</scope>
    <source>
        <strain evidence="2">CBS 626.80</strain>
    </source>
</reference>
<feature type="compositionally biased region" description="Basic and acidic residues" evidence="1">
    <location>
        <begin position="183"/>
        <end position="200"/>
    </location>
</feature>
<keyword evidence="3" id="KW-1185">Reference proteome</keyword>
<feature type="compositionally biased region" description="Polar residues" evidence="1">
    <location>
        <begin position="570"/>
        <end position="585"/>
    </location>
</feature>
<feature type="region of interest" description="Disordered" evidence="1">
    <location>
        <begin position="558"/>
        <end position="592"/>
    </location>
</feature>
<organism evidence="2 3">
    <name type="scientific">Pseudoneurospora amorphoporcata</name>
    <dbReference type="NCBI Taxonomy" id="241081"/>
    <lineage>
        <taxon>Eukaryota</taxon>
        <taxon>Fungi</taxon>
        <taxon>Dikarya</taxon>
        <taxon>Ascomycota</taxon>
        <taxon>Pezizomycotina</taxon>
        <taxon>Sordariomycetes</taxon>
        <taxon>Sordariomycetidae</taxon>
        <taxon>Sordariales</taxon>
        <taxon>Sordariaceae</taxon>
        <taxon>Pseudoneurospora</taxon>
    </lineage>
</organism>
<feature type="region of interest" description="Disordered" evidence="1">
    <location>
        <begin position="107"/>
        <end position="158"/>
    </location>
</feature>
<feature type="region of interest" description="Disordered" evidence="1">
    <location>
        <begin position="656"/>
        <end position="923"/>
    </location>
</feature>
<feature type="compositionally biased region" description="Acidic residues" evidence="1">
    <location>
        <begin position="55"/>
        <end position="79"/>
    </location>
</feature>
<sequence>MPGPMFASPANVSRAAGRLRKLCERLSDNELRFYAVEEANDVFGSWVKAFHREELDPEDDDDDDDDDEGWGVNWEDPDQEHDVGTLLALAMGEINAEFEDWLLYEPGSFDSEDSTGKSIDECNDKPTEDSLDKPAEESVDKTPAEECTDKLAEEPTDKAIEELMKPLVLWHQAKCTDNPIEESTAKPTDDTTDESTHELSDQSSNEFSSDPSVKTAKVDSKVDDQSEVLHPLVHAAAESLKHLSEQEFQDLSQDYYVHPEVKKVLELRWNAHSRKGKEKAHPRYQYAVKHTFMTVDGVVEFINASQFPLPPPVKTLGQMSKEEYLEVVNARTKKADPATKPMKRPIDLRTASRLGIRRKTLDESQPATILKRRQVEKVKLDMGQSNIARIIYNRTPLSKPAGVTNLPGLFQPPRSPLPARPPTTAESTTSSAAAITVRDASVEPPEASITVPATSAEPAKSAITAPAASAEPAEAPERGLKSARFQTPTGSLAAPGLPTILESSKAAGLRKLTELGKSVQYLIYLGATQKPPASPKAAESRQPVEFAKLPESLKPLEGFSRPTGFASYPKTFQSPRPAVASQNTPPAEAPKLAGLLGPAEIFPSPEVMQLDESPTTVKSSRVAEFFTPAGASHNTPAEAPKSPGLLEPAEIFPYPKIMQPAGFPTPAKSPNVAESPKLAGVSRNIGFPKPPEALTPPGVLAPSKSPRSVDSSGSAGVSEGDAIFPPLDIPLTPSADISPTSRAKRRSPEYRQEPTEVKRRGQVGEPSESPKFKMMDEEEDDVWPSTEGETDNLLSVAPSSPADDALSSATATPSTIIASPPFEDGPATSENASPSSPNVRSKAKKRTPPSVENTPEVKRRGEVSGPSESPEFEQRDSEEEDGTTVYEGGDEGDDEGSDTWDDDASTLVDAPSSSIATYGEKVD</sequence>
<dbReference type="AlphaFoldDB" id="A0AAN6P248"/>
<evidence type="ECO:0000313" key="2">
    <source>
        <dbReference type="EMBL" id="KAK3956161.1"/>
    </source>
</evidence>